<evidence type="ECO:0000256" key="1">
    <source>
        <dbReference type="SAM" id="Phobius"/>
    </source>
</evidence>
<dbReference type="OrthoDB" id="409136at2759"/>
<dbReference type="EMBL" id="PQXN01000097">
    <property type="protein sequence ID" value="TGO55056.1"/>
    <property type="molecule type" value="Genomic_DNA"/>
</dbReference>
<organism evidence="2 3">
    <name type="scientific">Botryotinia convoluta</name>
    <dbReference type="NCBI Taxonomy" id="54673"/>
    <lineage>
        <taxon>Eukaryota</taxon>
        <taxon>Fungi</taxon>
        <taxon>Dikarya</taxon>
        <taxon>Ascomycota</taxon>
        <taxon>Pezizomycotina</taxon>
        <taxon>Leotiomycetes</taxon>
        <taxon>Helotiales</taxon>
        <taxon>Sclerotiniaceae</taxon>
        <taxon>Botryotinia</taxon>
    </lineage>
</organism>
<keyword evidence="1" id="KW-0472">Membrane</keyword>
<dbReference type="AlphaFoldDB" id="A0A4Z1I134"/>
<proteinExistence type="predicted"/>
<sequence>MLDNGAAPALPAALGWAIRIDEGPNYKVIFFINFVALLISGIIALAWSHAKGDFQGAFGFANFVLSVAQL</sequence>
<accession>A0A4Z1I134</accession>
<feature type="transmembrane region" description="Helical" evidence="1">
    <location>
        <begin position="28"/>
        <end position="47"/>
    </location>
</feature>
<evidence type="ECO:0000313" key="2">
    <source>
        <dbReference type="EMBL" id="TGO55056.1"/>
    </source>
</evidence>
<comment type="caution">
    <text evidence="2">The sequence shown here is derived from an EMBL/GenBank/DDBJ whole genome shotgun (WGS) entry which is preliminary data.</text>
</comment>
<keyword evidence="3" id="KW-1185">Reference proteome</keyword>
<evidence type="ECO:0000313" key="3">
    <source>
        <dbReference type="Proteomes" id="UP000297527"/>
    </source>
</evidence>
<gene>
    <name evidence="2" type="ORF">BCON_0097g00120</name>
</gene>
<keyword evidence="1" id="KW-1133">Transmembrane helix</keyword>
<reference evidence="2 3" key="1">
    <citation type="submission" date="2017-12" db="EMBL/GenBank/DDBJ databases">
        <title>Comparative genomics of Botrytis spp.</title>
        <authorList>
            <person name="Valero-Jimenez C.A."/>
            <person name="Tapia P."/>
            <person name="Veloso J."/>
            <person name="Silva-Moreno E."/>
            <person name="Staats M."/>
            <person name="Valdes J.H."/>
            <person name="Van Kan J.A.L."/>
        </authorList>
    </citation>
    <scope>NUCLEOTIDE SEQUENCE [LARGE SCALE GENOMIC DNA]</scope>
    <source>
        <strain evidence="2 3">MUCL11595</strain>
    </source>
</reference>
<name>A0A4Z1I134_9HELO</name>
<dbReference type="Proteomes" id="UP000297527">
    <property type="component" value="Unassembled WGS sequence"/>
</dbReference>
<protein>
    <submittedName>
        <fullName evidence="2">Uncharacterized protein</fullName>
    </submittedName>
</protein>
<keyword evidence="1" id="KW-0812">Transmembrane</keyword>